<gene>
    <name evidence="1" type="ORF">FM114_14690</name>
</gene>
<name>A0A1R4KI10_9ACTN</name>
<keyword evidence="2" id="KW-1185">Reference proteome</keyword>
<proteinExistence type="predicted"/>
<accession>A0A1R4KI10</accession>
<reference evidence="1 2" key="1">
    <citation type="submission" date="2017-02" db="EMBL/GenBank/DDBJ databases">
        <authorList>
            <person name="Peterson S.W."/>
        </authorList>
    </citation>
    <scope>NUCLEOTIDE SEQUENCE [LARGE SCALE GENOMIC DNA]</scope>
    <source>
        <strain evidence="1 2">LSP_Lj1</strain>
    </source>
</reference>
<evidence type="ECO:0000313" key="2">
    <source>
        <dbReference type="Proteomes" id="UP000188342"/>
    </source>
</evidence>
<dbReference type="SUPFAM" id="SSF53474">
    <property type="entry name" value="alpha/beta-Hydrolases"/>
    <property type="match status" value="2"/>
</dbReference>
<evidence type="ECO:0000313" key="1">
    <source>
        <dbReference type="EMBL" id="SJN43950.1"/>
    </source>
</evidence>
<dbReference type="Proteomes" id="UP000188342">
    <property type="component" value="Unassembled WGS sequence"/>
</dbReference>
<dbReference type="Gene3D" id="3.40.50.1820">
    <property type="entry name" value="alpha/beta hydrolase"/>
    <property type="match status" value="1"/>
</dbReference>
<dbReference type="AlphaFoldDB" id="A0A1R4KI10"/>
<sequence>MLCPPLGREQVASYRTLRQLGDALARKGLLAVRFTWTGQSDSAPMDPSLGLLDNWRADLAAVVEQLRGAGVERVHLAGLRLGALLAAAQAAELDIASLLLWDAVPSGRHFLRYEQAMYASDGLSGDGSEDFHGLGYTLRKADAEELRALKLKGLTLPEVPTATIVRAGGASDPGAYPGTDGVWSSDEQIAMLETSSMTAAVPTRTVAAITSWYSSIAGEADQELHLEPRPVAEFDVPTPGQGRHAAMVRVRESVVELPTGLLGILTEPVDQEPDQSVLYVAASSEPLDGPSGLWAISAREVAALGGCGLRVDKHGTGELGGPLPTDPMPYMPAFVDDVATAARWLAAHTGTKPIGVGMCSSVYFEIVRPNGLLFSKVVGINLLAFDRNPADIPDEVAMATDPSHLDHTGEEGAAPGATRKQRLRAGLKTNMPQPLWRTLGRLGKAHAPDDFLREAALDTELVLAFSPEDFGALAAQRGEAAIAWARRTGAPFQAIVDPELDHALFGVRARQRSCQLIRDELLRSRRLRATLGS</sequence>
<dbReference type="EMBL" id="FUKQ01000056">
    <property type="protein sequence ID" value="SJN43950.1"/>
    <property type="molecule type" value="Genomic_DNA"/>
</dbReference>
<keyword evidence="1" id="KW-0378">Hydrolase</keyword>
<protein>
    <submittedName>
        <fullName evidence="1">Hydrolases of the alpha/beta superfamily</fullName>
    </submittedName>
</protein>
<organism evidence="1 2">
    <name type="scientific">Luteococcus japonicus LSP_Lj1</name>
    <dbReference type="NCBI Taxonomy" id="1255658"/>
    <lineage>
        <taxon>Bacteria</taxon>
        <taxon>Bacillati</taxon>
        <taxon>Actinomycetota</taxon>
        <taxon>Actinomycetes</taxon>
        <taxon>Propionibacteriales</taxon>
        <taxon>Propionibacteriaceae</taxon>
        <taxon>Luteococcus</taxon>
    </lineage>
</organism>
<dbReference type="GO" id="GO:0016787">
    <property type="term" value="F:hydrolase activity"/>
    <property type="evidence" value="ECO:0007669"/>
    <property type="project" value="UniProtKB-KW"/>
</dbReference>
<dbReference type="STRING" id="1255658.FM114_14690"/>
<dbReference type="InterPro" id="IPR029058">
    <property type="entry name" value="AB_hydrolase_fold"/>
</dbReference>